<evidence type="ECO:0000256" key="2">
    <source>
        <dbReference type="ARBA" id="ARBA00023295"/>
    </source>
</evidence>
<evidence type="ECO:0000313" key="4">
    <source>
        <dbReference type="EMBL" id="RRK33353.1"/>
    </source>
</evidence>
<dbReference type="SUPFAM" id="SSF53590">
    <property type="entry name" value="Nucleoside hydrolase"/>
    <property type="match status" value="1"/>
</dbReference>
<dbReference type="PANTHER" id="PTHR12304:SF4">
    <property type="entry name" value="URIDINE NUCLEOSIDASE"/>
    <property type="match status" value="1"/>
</dbReference>
<dbReference type="PANTHER" id="PTHR12304">
    <property type="entry name" value="INOSINE-URIDINE PREFERRING NUCLEOSIDE HYDROLASE"/>
    <property type="match status" value="1"/>
</dbReference>
<keyword evidence="1 4" id="KW-0378">Hydrolase</keyword>
<comment type="caution">
    <text evidence="4">The sequence shown here is derived from an EMBL/GenBank/DDBJ whole genome shotgun (WGS) entry which is preliminary data.</text>
</comment>
<dbReference type="GO" id="GO:0008477">
    <property type="term" value="F:purine nucleosidase activity"/>
    <property type="evidence" value="ECO:0007669"/>
    <property type="project" value="TreeGrafter"/>
</dbReference>
<evidence type="ECO:0000313" key="5">
    <source>
        <dbReference type="Proteomes" id="UP000274920"/>
    </source>
</evidence>
<keyword evidence="2" id="KW-0326">Glycosidase</keyword>
<name>A0A3R8JPG3_9FIRM</name>
<dbReference type="InterPro" id="IPR036452">
    <property type="entry name" value="Ribo_hydro-like"/>
</dbReference>
<evidence type="ECO:0000259" key="3">
    <source>
        <dbReference type="Pfam" id="PF01156"/>
    </source>
</evidence>
<dbReference type="Pfam" id="PF01156">
    <property type="entry name" value="IU_nuc_hydro"/>
    <property type="match status" value="1"/>
</dbReference>
<dbReference type="CDD" id="cd02651">
    <property type="entry name" value="nuc_hydro_IU_UC_XIUA"/>
    <property type="match status" value="1"/>
</dbReference>
<dbReference type="AlphaFoldDB" id="A0A3R8JPG3"/>
<dbReference type="Proteomes" id="UP000274920">
    <property type="component" value="Unassembled WGS sequence"/>
</dbReference>
<dbReference type="GO" id="GO:0006152">
    <property type="term" value="P:purine nucleoside catabolic process"/>
    <property type="evidence" value="ECO:0007669"/>
    <property type="project" value="TreeGrafter"/>
</dbReference>
<dbReference type="InterPro" id="IPR023186">
    <property type="entry name" value="IUNH"/>
</dbReference>
<dbReference type="Gene3D" id="3.90.245.10">
    <property type="entry name" value="Ribonucleoside hydrolase-like"/>
    <property type="match status" value="1"/>
</dbReference>
<organism evidence="4 5">
    <name type="scientific">Schaedlerella arabinosiphila</name>
    <dbReference type="NCBI Taxonomy" id="2044587"/>
    <lineage>
        <taxon>Bacteria</taxon>
        <taxon>Bacillati</taxon>
        <taxon>Bacillota</taxon>
        <taxon>Clostridia</taxon>
        <taxon>Lachnospirales</taxon>
        <taxon>Lachnospiraceae</taxon>
        <taxon>Schaedlerella</taxon>
    </lineage>
</organism>
<reference evidence="4" key="1">
    <citation type="submission" date="2018-10" db="EMBL/GenBank/DDBJ databases">
        <title>Schaedlerella arabinophila gen. nov. sp. nov., isolated from the mouse intestinal tract and comparative analysis with the genome of the closely related altered Schaedler flora strain ASF502.</title>
        <authorList>
            <person name="Miyake S."/>
            <person name="Soh M."/>
            <person name="Seedorf H."/>
        </authorList>
    </citation>
    <scope>NUCLEOTIDE SEQUENCE [LARGE SCALE GENOMIC DNA]</scope>
    <source>
        <strain evidence="4">DSM 106076</strain>
    </source>
</reference>
<dbReference type="EMBL" id="RHJS01000002">
    <property type="protein sequence ID" value="RRK33353.1"/>
    <property type="molecule type" value="Genomic_DNA"/>
</dbReference>
<dbReference type="RefSeq" id="WP_125128622.1">
    <property type="nucleotide sequence ID" value="NZ_RHJS01000002.1"/>
</dbReference>
<dbReference type="InterPro" id="IPR001910">
    <property type="entry name" value="Inosine/uridine_hydrolase_dom"/>
</dbReference>
<proteinExistence type="predicted"/>
<gene>
    <name evidence="4" type="ORF">EBB54_19895</name>
</gene>
<sequence>MKKVILDCDPGHDDAFAIMLAAQHLDVLGITTIGGNCTLENVTKNALKVLEVLERIDIPVYAGHSNPTTVPLVTAPQFHGETGLDGPVLPEPAVKPQKQHAVDFIVETVMNTDDVTLIATGPLTNIAAAINREPRIVGRVKELSIMGGSVTFGNWTPAAEFNIFVDPEAAYKVFNSGLHIKMCGINLTRQCCLTAEHVKKFREIGTKAAHLAADLTEFFIDTTIKSASLSGANMHDACAVAWLIDPSLIKAADMHIDIELKGELTRGMTVCDYRHLRGVEPEIDLHREPQMDFRGKKPNAEGALELDFPGFMELLYRTLENYNQGEAQSTCHCGADGARPEEYN</sequence>
<protein>
    <submittedName>
        <fullName evidence="4">Nucleoside hydrolase</fullName>
    </submittedName>
</protein>
<dbReference type="GO" id="GO:0005829">
    <property type="term" value="C:cytosol"/>
    <property type="evidence" value="ECO:0007669"/>
    <property type="project" value="TreeGrafter"/>
</dbReference>
<feature type="domain" description="Inosine/uridine-preferring nucleoside hydrolase" evidence="3">
    <location>
        <begin position="4"/>
        <end position="312"/>
    </location>
</feature>
<keyword evidence="5" id="KW-1185">Reference proteome</keyword>
<accession>A0A3R8JPG3</accession>
<evidence type="ECO:0000256" key="1">
    <source>
        <dbReference type="ARBA" id="ARBA00022801"/>
    </source>
</evidence>